<dbReference type="EMBL" id="JQSG02000006">
    <property type="protein sequence ID" value="OBS08002.1"/>
    <property type="molecule type" value="Genomic_DNA"/>
</dbReference>
<keyword evidence="2" id="KW-1185">Reference proteome</keyword>
<name>A0A1A6C0B5_9GAMM</name>
<comment type="caution">
    <text evidence="1">The sequence shown here is derived from an EMBL/GenBank/DDBJ whole genome shotgun (WGS) entry which is preliminary data.</text>
</comment>
<dbReference type="SUPFAM" id="SSF52980">
    <property type="entry name" value="Restriction endonuclease-like"/>
    <property type="match status" value="1"/>
</dbReference>
<dbReference type="AlphaFoldDB" id="A0A1A6C0B5"/>
<organism evidence="1 2">
    <name type="scientific">Acidihalobacter prosperus</name>
    <dbReference type="NCBI Taxonomy" id="160660"/>
    <lineage>
        <taxon>Bacteria</taxon>
        <taxon>Pseudomonadati</taxon>
        <taxon>Pseudomonadota</taxon>
        <taxon>Gammaproteobacteria</taxon>
        <taxon>Chromatiales</taxon>
        <taxon>Ectothiorhodospiraceae</taxon>
        <taxon>Acidihalobacter</taxon>
    </lineage>
</organism>
<dbReference type="OrthoDB" id="3918894at2"/>
<evidence type="ECO:0000313" key="1">
    <source>
        <dbReference type="EMBL" id="OBS08002.1"/>
    </source>
</evidence>
<reference evidence="1 2" key="1">
    <citation type="journal article" date="2014" name="Genome Announc.">
        <title>Draft Genome Sequence of the Iron-Oxidizing, Acidophilic, and Halotolerant 'Thiobacillus prosperus' Type Strain DSM 5130.</title>
        <authorList>
            <person name="Ossandon F.J."/>
            <person name="Cardenas J.P."/>
            <person name="Corbett M."/>
            <person name="Quatrini R."/>
            <person name="Holmes D.S."/>
            <person name="Watkin E."/>
        </authorList>
    </citation>
    <scope>NUCLEOTIDE SEQUENCE [LARGE SCALE GENOMIC DNA]</scope>
    <source>
        <strain evidence="1 2">DSM 5130</strain>
    </source>
</reference>
<accession>A0A1A6C0B5</accession>
<evidence type="ECO:0000313" key="2">
    <source>
        <dbReference type="Proteomes" id="UP000029273"/>
    </source>
</evidence>
<protein>
    <submittedName>
        <fullName evidence="1">Uncharacterized protein</fullName>
    </submittedName>
</protein>
<dbReference type="InterPro" id="IPR011335">
    <property type="entry name" value="Restrct_endonuc-II-like"/>
</dbReference>
<sequence>MPIRLPKDAHGYDYEDQICSLLQAHGYYLETRLILKKGSEEVLEFDALATPTNDYQNRKVVEVKSGKWGISDIFKLYGQVLYTSETHAWLIHKKVTNETKKGAIQEVCGSVPVSTININIDGEEKSENIPVGLDIPEKIAKCIFLTSWWSRSADRIAQSKFREWCKSHAEIPEAIRNTQNYLAALDECLFKKSPISRVDALYDAYKVYPQITSSLINYVADTSQDNVKAVRSSVSDKYGRAHLQYVMAQEFRARIAIIKNAYDALLEEADSQSKKGNAFSWGNLIKALLPDSFKNGMNALSKFEYAQHIPYFLQVFIEVFGGFYCPTDERELLQISEATGIPSEKIPEALELLDEFFPIPNGWVHKGNGVNFVKGVPAYLRGAGCFARQDLYGEDWKSEFPQINWQIPNWHNALYKLLEPTLKVDNEIG</sequence>
<dbReference type="Proteomes" id="UP000029273">
    <property type="component" value="Unassembled WGS sequence"/>
</dbReference>
<proteinExistence type="predicted"/>
<dbReference type="RefSeq" id="WP_145930846.1">
    <property type="nucleotide sequence ID" value="NZ_JQSG02000006.1"/>
</dbReference>
<gene>
    <name evidence="1" type="ORF">Thpro_022252</name>
</gene>